<name>A0A0E9XJ06_ANGAN</name>
<accession>A0A0E9XJ06</accession>
<sequence length="97" mass="11230">MVSLDIQWANTVYHIELSHITGTKTLVIIWWNPFRNIFCCMSPYSLCGNQSVKHIYMYAVVYFPLELLKTVCQFLIVMHNCVFAHDCILSKKLKSAG</sequence>
<reference evidence="1" key="2">
    <citation type="journal article" date="2015" name="Fish Shellfish Immunol.">
        <title>Early steps in the European eel (Anguilla anguilla)-Vibrio vulnificus interaction in the gills: Role of the RtxA13 toxin.</title>
        <authorList>
            <person name="Callol A."/>
            <person name="Pajuelo D."/>
            <person name="Ebbesson L."/>
            <person name="Teles M."/>
            <person name="MacKenzie S."/>
            <person name="Amaro C."/>
        </authorList>
    </citation>
    <scope>NUCLEOTIDE SEQUENCE</scope>
</reference>
<protein>
    <submittedName>
        <fullName evidence="1">Uncharacterized protein</fullName>
    </submittedName>
</protein>
<reference evidence="1" key="1">
    <citation type="submission" date="2014-11" db="EMBL/GenBank/DDBJ databases">
        <authorList>
            <person name="Amaro Gonzalez C."/>
        </authorList>
    </citation>
    <scope>NUCLEOTIDE SEQUENCE</scope>
</reference>
<evidence type="ECO:0000313" key="1">
    <source>
        <dbReference type="EMBL" id="JAI01791.1"/>
    </source>
</evidence>
<organism evidence="1">
    <name type="scientific">Anguilla anguilla</name>
    <name type="common">European freshwater eel</name>
    <name type="synonym">Muraena anguilla</name>
    <dbReference type="NCBI Taxonomy" id="7936"/>
    <lineage>
        <taxon>Eukaryota</taxon>
        <taxon>Metazoa</taxon>
        <taxon>Chordata</taxon>
        <taxon>Craniata</taxon>
        <taxon>Vertebrata</taxon>
        <taxon>Euteleostomi</taxon>
        <taxon>Actinopterygii</taxon>
        <taxon>Neopterygii</taxon>
        <taxon>Teleostei</taxon>
        <taxon>Anguilliformes</taxon>
        <taxon>Anguillidae</taxon>
        <taxon>Anguilla</taxon>
    </lineage>
</organism>
<proteinExistence type="predicted"/>
<dbReference type="AlphaFoldDB" id="A0A0E9XJ06"/>
<dbReference type="EMBL" id="GBXM01006787">
    <property type="protein sequence ID" value="JAI01791.1"/>
    <property type="molecule type" value="Transcribed_RNA"/>
</dbReference>